<dbReference type="GO" id="GO:0004672">
    <property type="term" value="F:protein kinase activity"/>
    <property type="evidence" value="ECO:0007669"/>
    <property type="project" value="InterPro"/>
</dbReference>
<dbReference type="Proteomes" id="UP000696280">
    <property type="component" value="Unassembled WGS sequence"/>
</dbReference>
<feature type="region of interest" description="Disordered" evidence="1">
    <location>
        <begin position="1"/>
        <end position="45"/>
    </location>
</feature>
<sequence>MAGSKRRHGDPSLQPPHKHFKSNAWPISPYPQPATSSRRQFNKNDLRFIAEGQKARVPPRDLRSAIVDRRLGLYTLLGSTKDEKIEISLQDRERKGREDPFVKKDKGPGRAENGKDELIANEEAFISTYGKGDAKMVKNWLKSGEPGWKPRLGGKNVWKGVKYLGRGGFGVVGLWQREPLKAGEEDQNELYGLPKGVNKVAVKEQDPLEPTKESEYQFKLTKTGSKHIVALYRTNEQEKGFLKGLNQPPVVRGFLSMVGAIDAPKRRGMLECLAGGLAAMEHGNEELAGPSWSPKIVHNDILVGSKDYDHKYTPVLKFADFGLSRFAEVNNNGNDDDEFVAFDDSGEDLWMDISTVSGQPKHPVSPKDMIPRYKVPLRPTSKNQQPFTRRYRNITTTTATLFEALPDSPYSVTLRSTVVRMLADKKRDRITSRELLKICRDAKKVCEDADLVLNNSGELERWRESQEAREGGPGGWGSLFADEPPGPSRKRK</sequence>
<accession>A0A9N9L2I2</accession>
<evidence type="ECO:0000256" key="1">
    <source>
        <dbReference type="SAM" id="MobiDB-lite"/>
    </source>
</evidence>
<feature type="domain" description="Protein kinase" evidence="2">
    <location>
        <begin position="158"/>
        <end position="453"/>
    </location>
</feature>
<keyword evidence="4" id="KW-1185">Reference proteome</keyword>
<dbReference type="InterPro" id="IPR011009">
    <property type="entry name" value="Kinase-like_dom_sf"/>
</dbReference>
<evidence type="ECO:0000313" key="4">
    <source>
        <dbReference type="Proteomes" id="UP000696280"/>
    </source>
</evidence>
<organism evidence="3 4">
    <name type="scientific">Hymenoscyphus fraxineus</name>
    <dbReference type="NCBI Taxonomy" id="746836"/>
    <lineage>
        <taxon>Eukaryota</taxon>
        <taxon>Fungi</taxon>
        <taxon>Dikarya</taxon>
        <taxon>Ascomycota</taxon>
        <taxon>Pezizomycotina</taxon>
        <taxon>Leotiomycetes</taxon>
        <taxon>Helotiales</taxon>
        <taxon>Helotiaceae</taxon>
        <taxon>Hymenoscyphus</taxon>
    </lineage>
</organism>
<dbReference type="EMBL" id="CAJVRL010000076">
    <property type="protein sequence ID" value="CAG8956983.1"/>
    <property type="molecule type" value="Genomic_DNA"/>
</dbReference>
<dbReference type="GO" id="GO:0005524">
    <property type="term" value="F:ATP binding"/>
    <property type="evidence" value="ECO:0007669"/>
    <property type="project" value="InterPro"/>
</dbReference>
<feature type="region of interest" description="Disordered" evidence="1">
    <location>
        <begin position="457"/>
        <end position="492"/>
    </location>
</feature>
<dbReference type="Gene3D" id="1.10.510.10">
    <property type="entry name" value="Transferase(Phosphotransferase) domain 1"/>
    <property type="match status" value="1"/>
</dbReference>
<dbReference type="OrthoDB" id="10285898at2759"/>
<reference evidence="3" key="1">
    <citation type="submission" date="2021-07" db="EMBL/GenBank/DDBJ databases">
        <authorList>
            <person name="Durling M."/>
        </authorList>
    </citation>
    <scope>NUCLEOTIDE SEQUENCE</scope>
</reference>
<protein>
    <recommendedName>
        <fullName evidence="2">Protein kinase domain-containing protein</fullName>
    </recommendedName>
</protein>
<name>A0A9N9L2I2_9HELO</name>
<feature type="region of interest" description="Disordered" evidence="1">
    <location>
        <begin position="89"/>
        <end position="116"/>
    </location>
</feature>
<feature type="compositionally biased region" description="Basic and acidic residues" evidence="1">
    <location>
        <begin position="458"/>
        <end position="470"/>
    </location>
</feature>
<dbReference type="PROSITE" id="PS50011">
    <property type="entry name" value="PROTEIN_KINASE_DOM"/>
    <property type="match status" value="1"/>
</dbReference>
<proteinExistence type="predicted"/>
<evidence type="ECO:0000259" key="2">
    <source>
        <dbReference type="PROSITE" id="PS50011"/>
    </source>
</evidence>
<dbReference type="SMART" id="SM00220">
    <property type="entry name" value="S_TKc"/>
    <property type="match status" value="1"/>
</dbReference>
<dbReference type="SUPFAM" id="SSF56112">
    <property type="entry name" value="Protein kinase-like (PK-like)"/>
    <property type="match status" value="1"/>
</dbReference>
<evidence type="ECO:0000313" key="3">
    <source>
        <dbReference type="EMBL" id="CAG8956983.1"/>
    </source>
</evidence>
<gene>
    <name evidence="3" type="ORF">HYFRA_00012462</name>
</gene>
<comment type="caution">
    <text evidence="3">The sequence shown here is derived from an EMBL/GenBank/DDBJ whole genome shotgun (WGS) entry which is preliminary data.</text>
</comment>
<dbReference type="InterPro" id="IPR000719">
    <property type="entry name" value="Prot_kinase_dom"/>
</dbReference>
<dbReference type="AlphaFoldDB" id="A0A9N9L2I2"/>
<feature type="region of interest" description="Disordered" evidence="1">
    <location>
        <begin position="357"/>
        <end position="384"/>
    </location>
</feature>